<evidence type="ECO:0000313" key="3">
    <source>
        <dbReference type="Proteomes" id="UP000191110"/>
    </source>
</evidence>
<evidence type="ECO:0000313" key="2">
    <source>
        <dbReference type="EMBL" id="OOZ39289.1"/>
    </source>
</evidence>
<feature type="transmembrane region" description="Helical" evidence="1">
    <location>
        <begin position="141"/>
        <end position="160"/>
    </location>
</feature>
<feature type="transmembrane region" description="Helical" evidence="1">
    <location>
        <begin position="172"/>
        <end position="193"/>
    </location>
</feature>
<dbReference type="AlphaFoldDB" id="A0A1T2L2H2"/>
<protein>
    <submittedName>
        <fullName evidence="2">Uncharacterized protein</fullName>
    </submittedName>
</protein>
<name>A0A1T2L2H2_9GAMM</name>
<dbReference type="Gene3D" id="1.20.1740.10">
    <property type="entry name" value="Amino acid/polyamine transporter I"/>
    <property type="match status" value="1"/>
</dbReference>
<dbReference type="EMBL" id="MPRL01000055">
    <property type="protein sequence ID" value="OOZ39289.1"/>
    <property type="molecule type" value="Genomic_DNA"/>
</dbReference>
<dbReference type="Proteomes" id="UP000191110">
    <property type="component" value="Unassembled WGS sequence"/>
</dbReference>
<dbReference type="RefSeq" id="WP_078484332.1">
    <property type="nucleotide sequence ID" value="NZ_MPRL01000055.1"/>
</dbReference>
<feature type="transmembrane region" description="Helical" evidence="1">
    <location>
        <begin position="282"/>
        <end position="311"/>
    </location>
</feature>
<feature type="transmembrane region" description="Helical" evidence="1">
    <location>
        <begin position="6"/>
        <end position="23"/>
    </location>
</feature>
<feature type="transmembrane region" description="Helical" evidence="1">
    <location>
        <begin position="332"/>
        <end position="354"/>
    </location>
</feature>
<feature type="transmembrane region" description="Helical" evidence="1">
    <location>
        <begin position="360"/>
        <end position="377"/>
    </location>
</feature>
<feature type="transmembrane region" description="Helical" evidence="1">
    <location>
        <begin position="389"/>
        <end position="409"/>
    </location>
</feature>
<keyword evidence="3" id="KW-1185">Reference proteome</keyword>
<feature type="transmembrane region" description="Helical" evidence="1">
    <location>
        <begin position="35"/>
        <end position="56"/>
    </location>
</feature>
<feature type="transmembrane region" description="Helical" evidence="1">
    <location>
        <begin position="62"/>
        <end position="85"/>
    </location>
</feature>
<organism evidence="2 3">
    <name type="scientific">Solemya pervernicosa gill symbiont</name>
    <dbReference type="NCBI Taxonomy" id="642797"/>
    <lineage>
        <taxon>Bacteria</taxon>
        <taxon>Pseudomonadati</taxon>
        <taxon>Pseudomonadota</taxon>
        <taxon>Gammaproteobacteria</taxon>
        <taxon>sulfur-oxidizing symbionts</taxon>
    </lineage>
</organism>
<keyword evidence="1" id="KW-0472">Membrane</keyword>
<reference evidence="2 3" key="1">
    <citation type="submission" date="2016-11" db="EMBL/GenBank/DDBJ databases">
        <title>Mixed transmission modes and dynamic genome evolution in an obligate animal-bacterial symbiosis.</title>
        <authorList>
            <person name="Russell S.L."/>
            <person name="Corbett-Detig R.B."/>
            <person name="Cavanaugh C.M."/>
        </authorList>
    </citation>
    <scope>NUCLEOTIDE SEQUENCE [LARGE SCALE GENOMIC DNA]</scope>
    <source>
        <strain evidence="2">Sveles-Q1</strain>
    </source>
</reference>
<accession>A0A1T2L2H2</accession>
<dbReference type="OrthoDB" id="271600at2"/>
<feature type="transmembrane region" description="Helical" evidence="1">
    <location>
        <begin position="252"/>
        <end position="270"/>
    </location>
</feature>
<proteinExistence type="predicted"/>
<evidence type="ECO:0000256" key="1">
    <source>
        <dbReference type="SAM" id="Phobius"/>
    </source>
</evidence>
<keyword evidence="1" id="KW-0812">Transmembrane</keyword>
<gene>
    <name evidence="2" type="ORF">BOW53_12040</name>
</gene>
<sequence length="412" mass="44855">MAAGYLLNGTLIVMAMIVIYFLRHPRLSKSESWQATLTPLSSIIGSGFLIMAPLLASVVGPLSPLAVVAIVILAYSIGTVIRFNILHVEPRMLEGSLCAITHKIEMIGNIALCMAYMVAVAFYLSLLSSFLLNYLEIQNLFAERMLTSSIIAFIAVVGYIKGLGGLEKLEAVSMTIQLAIVGALLLGLFVYGLNFMNSDEALELNYQEREWTTQLRIMAGALLVVQGFETSRFLGTKYSPEVRVITMRRAQIISGVLYVLAVVALLPVVQHLDLMNVKLANIVHVTGLVAVVLPVMLIAAAIMSQFSAAVADTGGAGGLMYQNSGSRFSTEISYVAISIAAIVLVWSTDLLHIITLASQAFAIYYFLQAVLALNFCYHDCEPGKRMTIWMRILFLTLAVLLLAVVFFAIPAE</sequence>
<feature type="transmembrane region" description="Helical" evidence="1">
    <location>
        <begin position="106"/>
        <end position="135"/>
    </location>
</feature>
<comment type="caution">
    <text evidence="2">The sequence shown here is derived from an EMBL/GenBank/DDBJ whole genome shotgun (WGS) entry which is preliminary data.</text>
</comment>
<keyword evidence="1" id="KW-1133">Transmembrane helix</keyword>